<evidence type="ECO:0000313" key="2">
    <source>
        <dbReference type="Proteomes" id="UP000254889"/>
    </source>
</evidence>
<dbReference type="AlphaFoldDB" id="A0A345ZRS8"/>
<gene>
    <name evidence="1" type="ORF">DW352_03290</name>
</gene>
<keyword evidence="2" id="KW-1185">Reference proteome</keyword>
<reference evidence="1 2" key="1">
    <citation type="submission" date="2018-07" db="EMBL/GenBank/DDBJ databases">
        <authorList>
            <person name="Quirk P.G."/>
            <person name="Krulwich T.A."/>
        </authorList>
    </citation>
    <scope>NUCLEOTIDE SEQUENCE [LARGE SCALE GENOMIC DNA]</scope>
    <source>
        <strain evidence="1 2">CC-BB4</strain>
    </source>
</reference>
<dbReference type="KEGG" id="ptaw:DW352_03290"/>
<name>A0A345ZRS8_9HYPH</name>
<evidence type="ECO:0000313" key="1">
    <source>
        <dbReference type="EMBL" id="AXK79625.1"/>
    </source>
</evidence>
<protein>
    <submittedName>
        <fullName evidence="1">Uncharacterized protein</fullName>
    </submittedName>
</protein>
<dbReference type="EMBL" id="CP031417">
    <property type="protein sequence ID" value="AXK79625.1"/>
    <property type="molecule type" value="Genomic_DNA"/>
</dbReference>
<sequence>MALMAGSPSFSRYSFCFRLVRVAEAGIVRQPVVQRIAEVLAVRAHLRHGKDLRQRVAGDLLIFAGRYVQAGAARPEAAIASGGMVLGIAHDNLLPCIPFRLQRRRFARINIDLNQTEIFHPSTLRPIARME</sequence>
<accession>A0A345ZRS8</accession>
<organism evidence="1 2">
    <name type="scientific">Pseudolabrys taiwanensis</name>
    <dbReference type="NCBI Taxonomy" id="331696"/>
    <lineage>
        <taxon>Bacteria</taxon>
        <taxon>Pseudomonadati</taxon>
        <taxon>Pseudomonadota</taxon>
        <taxon>Alphaproteobacteria</taxon>
        <taxon>Hyphomicrobiales</taxon>
        <taxon>Xanthobacteraceae</taxon>
        <taxon>Pseudolabrys</taxon>
    </lineage>
</organism>
<proteinExistence type="predicted"/>
<dbReference type="Proteomes" id="UP000254889">
    <property type="component" value="Chromosome"/>
</dbReference>